<keyword evidence="2" id="KW-1185">Reference proteome</keyword>
<dbReference type="AlphaFoldDB" id="A0AAE3YMX5"/>
<accession>A0AAE3YMX5</accession>
<dbReference type="InterPro" id="IPR034660">
    <property type="entry name" value="DinB/YfiT-like"/>
</dbReference>
<dbReference type="SUPFAM" id="SSF109854">
    <property type="entry name" value="DinB/YfiT-like putative metalloenzymes"/>
    <property type="match status" value="1"/>
</dbReference>
<dbReference type="InterPro" id="IPR007061">
    <property type="entry name" value="MST-like"/>
</dbReference>
<evidence type="ECO:0000313" key="2">
    <source>
        <dbReference type="Proteomes" id="UP001183643"/>
    </source>
</evidence>
<dbReference type="EMBL" id="JAVDYB010000001">
    <property type="protein sequence ID" value="MDR7275124.1"/>
    <property type="molecule type" value="Genomic_DNA"/>
</dbReference>
<dbReference type="Gene3D" id="1.20.120.450">
    <property type="entry name" value="dinb family like domain"/>
    <property type="match status" value="1"/>
</dbReference>
<sequence>MTGVDDEKAVLWEFLTYQRGVVHDIVAGLSDDALRTVVLPSGWSPLGMVEHLGHAERHWFQDIFTGESAPLPWPEDDAPPLTTPRPPEVVFDFYRAQCRISDEIIAAAPLTAAPVGRHHDEPLAAQTTDLRRIMLHLIEETARHAGHLDTARELIDGRTGLGPR</sequence>
<evidence type="ECO:0000313" key="1">
    <source>
        <dbReference type="EMBL" id="MDR7275124.1"/>
    </source>
</evidence>
<gene>
    <name evidence="1" type="ORF">J2S41_001902</name>
</gene>
<comment type="caution">
    <text evidence="1">The sequence shown here is derived from an EMBL/GenBank/DDBJ whole genome shotgun (WGS) entry which is preliminary data.</text>
</comment>
<proteinExistence type="predicted"/>
<protein>
    <submittedName>
        <fullName evidence="1">Damage-inducible protein DinB</fullName>
    </submittedName>
</protein>
<organism evidence="1 2">
    <name type="scientific">Catenuloplanes atrovinosus</name>
    <dbReference type="NCBI Taxonomy" id="137266"/>
    <lineage>
        <taxon>Bacteria</taxon>
        <taxon>Bacillati</taxon>
        <taxon>Actinomycetota</taxon>
        <taxon>Actinomycetes</taxon>
        <taxon>Micromonosporales</taxon>
        <taxon>Micromonosporaceae</taxon>
        <taxon>Catenuloplanes</taxon>
    </lineage>
</organism>
<reference evidence="1" key="1">
    <citation type="submission" date="2023-07" db="EMBL/GenBank/DDBJ databases">
        <title>Sequencing the genomes of 1000 actinobacteria strains.</title>
        <authorList>
            <person name="Klenk H.-P."/>
        </authorList>
    </citation>
    <scope>NUCLEOTIDE SEQUENCE</scope>
    <source>
        <strain evidence="1">DSM 44707</strain>
    </source>
</reference>
<dbReference type="Proteomes" id="UP001183643">
    <property type="component" value="Unassembled WGS sequence"/>
</dbReference>
<name>A0AAE3YMX5_9ACTN</name>
<dbReference type="Pfam" id="PF04978">
    <property type="entry name" value="MST"/>
    <property type="match status" value="1"/>
</dbReference>